<accession>A0A976XJI7</accession>
<dbReference type="PANTHER" id="PTHR10072">
    <property type="entry name" value="IRON-SULFUR CLUSTER ASSEMBLY PROTEIN"/>
    <property type="match status" value="1"/>
</dbReference>
<dbReference type="InterPro" id="IPR050322">
    <property type="entry name" value="Fe-S_cluster_asmbl/transfer"/>
</dbReference>
<keyword evidence="3" id="KW-0408">Iron</keyword>
<dbReference type="NCBIfam" id="TIGR00049">
    <property type="entry name" value="iron-sulfur cluster assembly accessory protein"/>
    <property type="match status" value="1"/>
</dbReference>
<dbReference type="EMBL" id="CP056072">
    <property type="protein sequence ID" value="UVC50146.1"/>
    <property type="molecule type" value="Genomic_DNA"/>
</dbReference>
<dbReference type="InterPro" id="IPR000361">
    <property type="entry name" value="ATAP_core_dom"/>
</dbReference>
<comment type="pathway">
    <text evidence="1">Cofactor biosynthesis; iron-sulfur cluster biosynthesis.</text>
</comment>
<evidence type="ECO:0000259" key="4">
    <source>
        <dbReference type="Pfam" id="PF01521"/>
    </source>
</evidence>
<keyword evidence="3" id="KW-0411">Iron-sulfur</keyword>
<evidence type="ECO:0000313" key="5">
    <source>
        <dbReference type="EMBL" id="UVC50146.1"/>
    </source>
</evidence>
<dbReference type="AlphaFoldDB" id="A0A976XJI7"/>
<dbReference type="Proteomes" id="UP000244811">
    <property type="component" value="Chromosome 4"/>
</dbReference>
<reference evidence="5" key="1">
    <citation type="submission" date="2022-07" db="EMBL/GenBank/DDBJ databases">
        <title>Evaluation of T. orientalis genome assembly methods using nanopore sequencing and analysis of variation between genomes.</title>
        <authorList>
            <person name="Yam J."/>
            <person name="Micallef M.L."/>
            <person name="Liu M."/>
            <person name="Djordjevic S.P."/>
            <person name="Bogema D.R."/>
            <person name="Jenkins C."/>
        </authorList>
    </citation>
    <scope>NUCLEOTIDE SEQUENCE</scope>
    <source>
        <strain evidence="5">Goon Nure</strain>
    </source>
</reference>
<dbReference type="GO" id="GO:0016226">
    <property type="term" value="P:iron-sulfur cluster assembly"/>
    <property type="evidence" value="ECO:0007669"/>
    <property type="project" value="InterPro"/>
</dbReference>
<dbReference type="InterPro" id="IPR035903">
    <property type="entry name" value="HesB-like_dom_sf"/>
</dbReference>
<evidence type="ECO:0000313" key="6">
    <source>
        <dbReference type="Proteomes" id="UP000244811"/>
    </source>
</evidence>
<name>A0A976XJI7_THEOR</name>
<dbReference type="GO" id="GO:0005739">
    <property type="term" value="C:mitochondrion"/>
    <property type="evidence" value="ECO:0007669"/>
    <property type="project" value="TreeGrafter"/>
</dbReference>
<sequence length="157" mass="18204">MFTRLFRNVVVSHLKHCKTSIYCRKYSTDLTYKFIPTKDVNFRRGKRKDIVTLSQKALGRLYEIILNTNKVVYLCLRVKGCNGYVYEMKLVEDSKLKEMDERVYDKDGKLVLAIENKAAFYLLGSNIDYGEDELSEGFTFDNPNVTSKCGCGKSFKF</sequence>
<dbReference type="GO" id="GO:0051537">
    <property type="term" value="F:2 iron, 2 sulfur cluster binding"/>
    <property type="evidence" value="ECO:0007669"/>
    <property type="project" value="TreeGrafter"/>
</dbReference>
<feature type="domain" description="Core" evidence="4">
    <location>
        <begin position="51"/>
        <end position="153"/>
    </location>
</feature>
<keyword evidence="3" id="KW-0479">Metal-binding</keyword>
<dbReference type="GO" id="GO:0051539">
    <property type="term" value="F:4 iron, 4 sulfur cluster binding"/>
    <property type="evidence" value="ECO:0007669"/>
    <property type="project" value="UniProtKB-KW"/>
</dbReference>
<gene>
    <name evidence="5" type="ORF">MACK_004016</name>
</gene>
<dbReference type="PROSITE" id="PS01152">
    <property type="entry name" value="HESB"/>
    <property type="match status" value="1"/>
</dbReference>
<dbReference type="InterPro" id="IPR017870">
    <property type="entry name" value="FeS_cluster_insertion_CS"/>
</dbReference>
<keyword evidence="3" id="KW-0004">4Fe-4S</keyword>
<dbReference type="InterPro" id="IPR016092">
    <property type="entry name" value="ATAP"/>
</dbReference>
<evidence type="ECO:0000256" key="1">
    <source>
        <dbReference type="ARBA" id="ARBA00005151"/>
    </source>
</evidence>
<dbReference type="Gene3D" id="2.60.300.12">
    <property type="entry name" value="HesB-like domain"/>
    <property type="match status" value="1"/>
</dbReference>
<evidence type="ECO:0000256" key="3">
    <source>
        <dbReference type="ARBA" id="ARBA00022485"/>
    </source>
</evidence>
<protein>
    <recommendedName>
        <fullName evidence="4">Core domain-containing protein</fullName>
    </recommendedName>
</protein>
<dbReference type="Pfam" id="PF01521">
    <property type="entry name" value="Fe-S_biosyn"/>
    <property type="match status" value="1"/>
</dbReference>
<evidence type="ECO:0000256" key="2">
    <source>
        <dbReference type="ARBA" id="ARBA00006718"/>
    </source>
</evidence>
<proteinExistence type="inferred from homology"/>
<dbReference type="PANTHER" id="PTHR10072:SF41">
    <property type="entry name" value="IRON-SULFUR CLUSTER ASSEMBLY 1 HOMOLOG, MITOCHONDRIAL"/>
    <property type="match status" value="1"/>
</dbReference>
<comment type="similarity">
    <text evidence="2">Belongs to the HesB/IscA family.</text>
</comment>
<organism evidence="5 6">
    <name type="scientific">Theileria orientalis</name>
    <dbReference type="NCBI Taxonomy" id="68886"/>
    <lineage>
        <taxon>Eukaryota</taxon>
        <taxon>Sar</taxon>
        <taxon>Alveolata</taxon>
        <taxon>Apicomplexa</taxon>
        <taxon>Aconoidasida</taxon>
        <taxon>Piroplasmida</taxon>
        <taxon>Theileriidae</taxon>
        <taxon>Theileria</taxon>
    </lineage>
</organism>
<dbReference type="SUPFAM" id="SSF89360">
    <property type="entry name" value="HesB-like domain"/>
    <property type="match status" value="1"/>
</dbReference>